<name>A0A6A2ZK75_HIBSY</name>
<dbReference type="InterPro" id="IPR039391">
    <property type="entry name" value="Phytocyanin-like"/>
</dbReference>
<dbReference type="PROSITE" id="PS51485">
    <property type="entry name" value="PHYTOCYANIN"/>
    <property type="match status" value="1"/>
</dbReference>
<accession>A0A6A2ZK75</accession>
<dbReference type="SUPFAM" id="SSF56219">
    <property type="entry name" value="DNase I-like"/>
    <property type="match status" value="1"/>
</dbReference>
<dbReference type="Gene3D" id="3.60.10.10">
    <property type="entry name" value="Endonuclease/exonuclease/phosphatase"/>
    <property type="match status" value="1"/>
</dbReference>
<sequence>MGKLGRVEINTNPSSEEVDEILNGQEVVEPTDKGSWEKQIDFQNNMSIPLSEILWDETEVLRGASVSNWFMGGDFNVICNCSERSGGIFRQAGIEEFNSFIERCKFLEMLPGRKFTWYGPGNRRSKLDRVFVEADWMSENGDVILWGLLMTVLDHLPIILVKENVDWKKKEWKAVLELDFKHLTQAESEVLEVSFTEEEIKDAVWNCDESKAPGPDRFNIFADPESGKPCRCHGLQANKLGELPTQDYSKGTIEKTKRSSGLGTAKNGFWQQVARLDLGMHLDGKNLSFEALHLLLDIAVGKGLIEGIVNRVLRCFKVISGLSINFKKSCLASVGVNVSMLEELAAACDCWVSKLPFKYLGIPLGAIPRKYSTWEPVIDRCKSKQTEGKVQRCPLSEGKMRALKEVIVSGEWFMPNWETMLERILLDREVTVVQEIRNCIEGIRLKSSVDYHSIWQHDKAGYFSVKKLSDLLVSSAGDFPAFNLGNIWSLKWSGLRKVAWFICVAAGIWSLWLPRNEFIFQEKATNFKELVFFVKMRALIWYTVLSNFYAIDDKLWWNNRMRNEKGLVVAMFFGPVSCMDVDFAELEAIRTALELFRESSWFRKVEFVIESDNMADYLAKAGLGGQVLFKASWESCETVFKPQSFRLSFPPTRRRGVFNEAEVWMMIKKGYAREFQVNWGLHNGSNAENYNQWAEKNRFQIGDSLVFSYAPNDDSVLNVTTEAYENCNTESPTAKYTDGHTVFSLDHSGPHYFISGNKDNCVKNEKLIVVVMADRINRSSPPPSGSTEPPSPPPSSESPPVGSAENNPTPAPGEDSNPTKNDATSLWLMSVTGSTMGAMFVASTLALGL</sequence>
<feature type="domain" description="Phytocyanin" evidence="11">
    <location>
        <begin position="673"/>
        <end position="773"/>
    </location>
</feature>
<proteinExistence type="inferred from homology"/>
<feature type="compositionally biased region" description="Pro residues" evidence="10">
    <location>
        <begin position="780"/>
        <end position="797"/>
    </location>
</feature>
<dbReference type="InterPro" id="IPR041846">
    <property type="entry name" value="ENL_dom"/>
</dbReference>
<dbReference type="PANTHER" id="PTHR33021">
    <property type="entry name" value="BLUE COPPER PROTEIN"/>
    <property type="match status" value="1"/>
</dbReference>
<comment type="similarity">
    <text evidence="9">Belongs to the early nodulin-like (ENODL) family.</text>
</comment>
<evidence type="ECO:0000256" key="7">
    <source>
        <dbReference type="ARBA" id="ARBA00023180"/>
    </source>
</evidence>
<keyword evidence="8" id="KW-0449">Lipoprotein</keyword>
<evidence type="ECO:0000256" key="2">
    <source>
        <dbReference type="ARBA" id="ARBA00022475"/>
    </source>
</evidence>
<evidence type="ECO:0000256" key="6">
    <source>
        <dbReference type="ARBA" id="ARBA00023157"/>
    </source>
</evidence>
<evidence type="ECO:0000313" key="13">
    <source>
        <dbReference type="Proteomes" id="UP000436088"/>
    </source>
</evidence>
<keyword evidence="5" id="KW-0472">Membrane</keyword>
<evidence type="ECO:0000256" key="9">
    <source>
        <dbReference type="ARBA" id="ARBA00035011"/>
    </source>
</evidence>
<evidence type="ECO:0000256" key="1">
    <source>
        <dbReference type="ARBA" id="ARBA00004609"/>
    </source>
</evidence>
<dbReference type="Proteomes" id="UP000436088">
    <property type="component" value="Unassembled WGS sequence"/>
</dbReference>
<reference evidence="12" key="1">
    <citation type="submission" date="2019-09" db="EMBL/GenBank/DDBJ databases">
        <title>Draft genome information of white flower Hibiscus syriacus.</title>
        <authorList>
            <person name="Kim Y.-M."/>
        </authorList>
    </citation>
    <scope>NUCLEOTIDE SEQUENCE [LARGE SCALE GENOMIC DNA]</scope>
    <source>
        <strain evidence="12">YM2019G1</strain>
    </source>
</reference>
<dbReference type="GO" id="GO:0098552">
    <property type="term" value="C:side of membrane"/>
    <property type="evidence" value="ECO:0007669"/>
    <property type="project" value="UniProtKB-KW"/>
</dbReference>
<dbReference type="AlphaFoldDB" id="A0A6A2ZK75"/>
<protein>
    <submittedName>
        <fullName evidence="12">Early nodulin-like protein 1</fullName>
    </submittedName>
</protein>
<evidence type="ECO:0000256" key="3">
    <source>
        <dbReference type="ARBA" id="ARBA00022622"/>
    </source>
</evidence>
<keyword evidence="4" id="KW-0732">Signal</keyword>
<evidence type="ECO:0000313" key="12">
    <source>
        <dbReference type="EMBL" id="KAE8691887.1"/>
    </source>
</evidence>
<dbReference type="InterPro" id="IPR036691">
    <property type="entry name" value="Endo/exonu/phosph_ase_sf"/>
</dbReference>
<dbReference type="GO" id="GO:0005886">
    <property type="term" value="C:plasma membrane"/>
    <property type="evidence" value="ECO:0007669"/>
    <property type="project" value="UniProtKB-SubCell"/>
</dbReference>
<evidence type="ECO:0000259" key="11">
    <source>
        <dbReference type="PROSITE" id="PS51485"/>
    </source>
</evidence>
<keyword evidence="6" id="KW-1015">Disulfide bond</keyword>
<organism evidence="12 13">
    <name type="scientific">Hibiscus syriacus</name>
    <name type="common">Rose of Sharon</name>
    <dbReference type="NCBI Taxonomy" id="106335"/>
    <lineage>
        <taxon>Eukaryota</taxon>
        <taxon>Viridiplantae</taxon>
        <taxon>Streptophyta</taxon>
        <taxon>Embryophyta</taxon>
        <taxon>Tracheophyta</taxon>
        <taxon>Spermatophyta</taxon>
        <taxon>Magnoliopsida</taxon>
        <taxon>eudicotyledons</taxon>
        <taxon>Gunneridae</taxon>
        <taxon>Pentapetalae</taxon>
        <taxon>rosids</taxon>
        <taxon>malvids</taxon>
        <taxon>Malvales</taxon>
        <taxon>Malvaceae</taxon>
        <taxon>Malvoideae</taxon>
        <taxon>Hibiscus</taxon>
    </lineage>
</organism>
<keyword evidence="7" id="KW-0325">Glycoprotein</keyword>
<feature type="region of interest" description="Disordered" evidence="10">
    <location>
        <begin position="776"/>
        <end position="824"/>
    </location>
</feature>
<evidence type="ECO:0000256" key="10">
    <source>
        <dbReference type="SAM" id="MobiDB-lite"/>
    </source>
</evidence>
<dbReference type="InterPro" id="IPR003245">
    <property type="entry name" value="Phytocyanin_dom"/>
</dbReference>
<evidence type="ECO:0000256" key="5">
    <source>
        <dbReference type="ARBA" id="ARBA00023136"/>
    </source>
</evidence>
<evidence type="ECO:0000256" key="8">
    <source>
        <dbReference type="ARBA" id="ARBA00023288"/>
    </source>
</evidence>
<comment type="subcellular location">
    <subcellularLocation>
        <location evidence="1">Cell membrane</location>
        <topology evidence="1">Lipid-anchor</topology>
        <topology evidence="1">GPI-anchor</topology>
    </subcellularLocation>
</comment>
<comment type="caution">
    <text evidence="12">The sequence shown here is derived from an EMBL/GenBank/DDBJ whole genome shotgun (WGS) entry which is preliminary data.</text>
</comment>
<keyword evidence="2" id="KW-1003">Cell membrane</keyword>
<dbReference type="Pfam" id="PF02298">
    <property type="entry name" value="Cu_bind_like"/>
    <property type="match status" value="1"/>
</dbReference>
<dbReference type="EMBL" id="VEPZ02001143">
    <property type="protein sequence ID" value="KAE8691887.1"/>
    <property type="molecule type" value="Genomic_DNA"/>
</dbReference>
<dbReference type="SUPFAM" id="SSF49503">
    <property type="entry name" value="Cupredoxins"/>
    <property type="match status" value="1"/>
</dbReference>
<keyword evidence="3" id="KW-0336">GPI-anchor</keyword>
<dbReference type="GO" id="GO:0009055">
    <property type="term" value="F:electron transfer activity"/>
    <property type="evidence" value="ECO:0007669"/>
    <property type="project" value="InterPro"/>
</dbReference>
<dbReference type="PANTHER" id="PTHR33021:SF253">
    <property type="entry name" value="EARLY NODULIN-LIKE PROTEIN 9"/>
    <property type="match status" value="1"/>
</dbReference>
<dbReference type="Gene3D" id="2.60.40.420">
    <property type="entry name" value="Cupredoxins - blue copper proteins"/>
    <property type="match status" value="1"/>
</dbReference>
<dbReference type="FunFam" id="2.60.40.420:FF:000010">
    <property type="entry name" value="Early nodulin-like protein 1"/>
    <property type="match status" value="1"/>
</dbReference>
<gene>
    <name evidence="12" type="ORF">F3Y22_tig00110865pilonHSYRG00322</name>
</gene>
<evidence type="ECO:0000256" key="4">
    <source>
        <dbReference type="ARBA" id="ARBA00022729"/>
    </source>
</evidence>
<keyword evidence="13" id="KW-1185">Reference proteome</keyword>
<dbReference type="CDD" id="cd11019">
    <property type="entry name" value="OsENODL1_like"/>
    <property type="match status" value="1"/>
</dbReference>
<dbReference type="InterPro" id="IPR008972">
    <property type="entry name" value="Cupredoxin"/>
</dbReference>